<evidence type="ECO:0000313" key="2">
    <source>
        <dbReference type="EMBL" id="KAJ8366148.1"/>
    </source>
</evidence>
<keyword evidence="3" id="KW-1185">Reference proteome</keyword>
<reference evidence="2" key="1">
    <citation type="journal article" date="2023" name="Science">
        <title>Genome structures resolve the early diversification of teleost fishes.</title>
        <authorList>
            <person name="Parey E."/>
            <person name="Louis A."/>
            <person name="Montfort J."/>
            <person name="Bouchez O."/>
            <person name="Roques C."/>
            <person name="Iampietro C."/>
            <person name="Lluch J."/>
            <person name="Castinel A."/>
            <person name="Donnadieu C."/>
            <person name="Desvignes T."/>
            <person name="Floi Bucao C."/>
            <person name="Jouanno E."/>
            <person name="Wen M."/>
            <person name="Mejri S."/>
            <person name="Dirks R."/>
            <person name="Jansen H."/>
            <person name="Henkel C."/>
            <person name="Chen W.J."/>
            <person name="Zahm M."/>
            <person name="Cabau C."/>
            <person name="Klopp C."/>
            <person name="Thompson A.W."/>
            <person name="Robinson-Rechavi M."/>
            <person name="Braasch I."/>
            <person name="Lecointre G."/>
            <person name="Bobe J."/>
            <person name="Postlethwait J.H."/>
            <person name="Berthelot C."/>
            <person name="Roest Crollius H."/>
            <person name="Guiguen Y."/>
        </authorList>
    </citation>
    <scope>NUCLEOTIDE SEQUENCE</scope>
    <source>
        <strain evidence="2">WJC10195</strain>
    </source>
</reference>
<feature type="region of interest" description="Disordered" evidence="1">
    <location>
        <begin position="1"/>
        <end position="22"/>
    </location>
</feature>
<proteinExistence type="predicted"/>
<evidence type="ECO:0000313" key="3">
    <source>
        <dbReference type="Proteomes" id="UP001152622"/>
    </source>
</evidence>
<feature type="compositionally biased region" description="Basic and acidic residues" evidence="1">
    <location>
        <begin position="79"/>
        <end position="92"/>
    </location>
</feature>
<dbReference type="AlphaFoldDB" id="A0A9Q1FU69"/>
<dbReference type="EMBL" id="JAINUF010000004">
    <property type="protein sequence ID" value="KAJ8366148.1"/>
    <property type="molecule type" value="Genomic_DNA"/>
</dbReference>
<feature type="region of interest" description="Disordered" evidence="1">
    <location>
        <begin position="54"/>
        <end position="92"/>
    </location>
</feature>
<dbReference type="Proteomes" id="UP001152622">
    <property type="component" value="Chromosome 4"/>
</dbReference>
<protein>
    <submittedName>
        <fullName evidence="2">Uncharacterized protein</fullName>
    </submittedName>
</protein>
<sequence>MQSGSRSVQKRHVRNRRSWHRDVSLRSTVIFTTQRPHRTGTGENRAADTVAVSPVRSVAGRSQERSSVNRPNICPPCRRVKDARSPIKPEKV</sequence>
<name>A0A9Q1FU69_SYNKA</name>
<evidence type="ECO:0000256" key="1">
    <source>
        <dbReference type="SAM" id="MobiDB-lite"/>
    </source>
</evidence>
<organism evidence="2 3">
    <name type="scientific">Synaphobranchus kaupii</name>
    <name type="common">Kaup's arrowtooth eel</name>
    <dbReference type="NCBI Taxonomy" id="118154"/>
    <lineage>
        <taxon>Eukaryota</taxon>
        <taxon>Metazoa</taxon>
        <taxon>Chordata</taxon>
        <taxon>Craniata</taxon>
        <taxon>Vertebrata</taxon>
        <taxon>Euteleostomi</taxon>
        <taxon>Actinopterygii</taxon>
        <taxon>Neopterygii</taxon>
        <taxon>Teleostei</taxon>
        <taxon>Anguilliformes</taxon>
        <taxon>Synaphobranchidae</taxon>
        <taxon>Synaphobranchus</taxon>
    </lineage>
</organism>
<feature type="compositionally biased region" description="Basic residues" evidence="1">
    <location>
        <begin position="8"/>
        <end position="19"/>
    </location>
</feature>
<gene>
    <name evidence="2" type="ORF">SKAU_G00149790</name>
</gene>
<comment type="caution">
    <text evidence="2">The sequence shown here is derived from an EMBL/GenBank/DDBJ whole genome shotgun (WGS) entry which is preliminary data.</text>
</comment>
<accession>A0A9Q1FU69</accession>